<dbReference type="EMBL" id="MN740803">
    <property type="protein sequence ID" value="QHS82588.1"/>
    <property type="molecule type" value="Genomic_DNA"/>
</dbReference>
<evidence type="ECO:0000256" key="1">
    <source>
        <dbReference type="SAM" id="MobiDB-lite"/>
    </source>
</evidence>
<accession>A0A6C0AS83</accession>
<feature type="compositionally biased region" description="Polar residues" evidence="1">
    <location>
        <begin position="73"/>
        <end position="94"/>
    </location>
</feature>
<feature type="compositionally biased region" description="Basic residues" evidence="1">
    <location>
        <begin position="13"/>
        <end position="35"/>
    </location>
</feature>
<protein>
    <submittedName>
        <fullName evidence="2">Uncharacterized protein</fullName>
    </submittedName>
</protein>
<name>A0A6C0AS83_9ZZZZ</name>
<feature type="region of interest" description="Disordered" evidence="1">
    <location>
        <begin position="1"/>
        <end position="44"/>
    </location>
</feature>
<evidence type="ECO:0000313" key="2">
    <source>
        <dbReference type="EMBL" id="QHS82588.1"/>
    </source>
</evidence>
<dbReference type="AlphaFoldDB" id="A0A6C0AS83"/>
<sequence>MKSRKCKKEDYKKKSKCARKGTKSMRKRRSNKRKGGAGGLAQHVGRMSLAPIHAPVDSVPYVNPVSGVTMTQASMPTWEDTNTNDDLPSSTGLPTVNDVIKSIEKSNRVGSRGNKPPNKPPKDIDRLAFFEDDNNHDNDNENDRIKTVDEIIRDLGTDKQRDLDAYSGKLSKKDFNKYMNNYRKAYQLKYGITPSDPSEFADYLLVANQKSPMSYTNYIG</sequence>
<feature type="region of interest" description="Disordered" evidence="1">
    <location>
        <begin position="73"/>
        <end position="124"/>
    </location>
</feature>
<organism evidence="2">
    <name type="scientific">viral metagenome</name>
    <dbReference type="NCBI Taxonomy" id="1070528"/>
    <lineage>
        <taxon>unclassified sequences</taxon>
        <taxon>metagenomes</taxon>
        <taxon>organismal metagenomes</taxon>
    </lineage>
</organism>
<proteinExistence type="predicted"/>
<reference evidence="2" key="1">
    <citation type="journal article" date="2020" name="Nature">
        <title>Giant virus diversity and host interactions through global metagenomics.</title>
        <authorList>
            <person name="Schulz F."/>
            <person name="Roux S."/>
            <person name="Paez-Espino D."/>
            <person name="Jungbluth S."/>
            <person name="Walsh D.A."/>
            <person name="Denef V.J."/>
            <person name="McMahon K.D."/>
            <person name="Konstantinidis K.T."/>
            <person name="Eloe-Fadrosh E.A."/>
            <person name="Kyrpides N.C."/>
            <person name="Woyke T."/>
        </authorList>
    </citation>
    <scope>NUCLEOTIDE SEQUENCE</scope>
    <source>
        <strain evidence="2">GVMAG-S-1101171-111</strain>
    </source>
</reference>